<dbReference type="PANTHER" id="PTHR43689:SF8">
    <property type="entry name" value="ALPHA_BETA-HYDROLASES SUPERFAMILY PROTEIN"/>
    <property type="match status" value="1"/>
</dbReference>
<dbReference type="Proteomes" id="UP001596432">
    <property type="component" value="Unassembled WGS sequence"/>
</dbReference>
<dbReference type="GeneID" id="78820458"/>
<dbReference type="GO" id="GO:0016787">
    <property type="term" value="F:hydrolase activity"/>
    <property type="evidence" value="ECO:0007669"/>
    <property type="project" value="UniProtKB-KW"/>
</dbReference>
<dbReference type="PANTHER" id="PTHR43689">
    <property type="entry name" value="HYDROLASE"/>
    <property type="match status" value="1"/>
</dbReference>
<dbReference type="SUPFAM" id="SSF53474">
    <property type="entry name" value="alpha/beta-Hydrolases"/>
    <property type="match status" value="1"/>
</dbReference>
<evidence type="ECO:0000256" key="1">
    <source>
        <dbReference type="SAM" id="MobiDB-lite"/>
    </source>
</evidence>
<organism evidence="3 4">
    <name type="scientific">Halosimplex aquaticum</name>
    <dbReference type="NCBI Taxonomy" id="3026162"/>
    <lineage>
        <taxon>Archaea</taxon>
        <taxon>Methanobacteriati</taxon>
        <taxon>Methanobacteriota</taxon>
        <taxon>Stenosarchaea group</taxon>
        <taxon>Halobacteria</taxon>
        <taxon>Halobacteriales</taxon>
        <taxon>Haloarculaceae</taxon>
        <taxon>Halosimplex</taxon>
    </lineage>
</organism>
<dbReference type="InterPro" id="IPR000073">
    <property type="entry name" value="AB_hydrolase_1"/>
</dbReference>
<accession>A0ABD5Y344</accession>
<feature type="compositionally biased region" description="Basic and acidic residues" evidence="1">
    <location>
        <begin position="8"/>
        <end position="35"/>
    </location>
</feature>
<gene>
    <name evidence="3" type="ORF">ACFQMA_10085</name>
</gene>
<proteinExistence type="predicted"/>
<feature type="region of interest" description="Disordered" evidence="1">
    <location>
        <begin position="1"/>
        <end position="35"/>
    </location>
</feature>
<keyword evidence="4" id="KW-1185">Reference proteome</keyword>
<dbReference type="InterPro" id="IPR029058">
    <property type="entry name" value="AB_hydrolase_fold"/>
</dbReference>
<dbReference type="EMBL" id="JBHTAS010000001">
    <property type="protein sequence ID" value="MFC7140180.1"/>
    <property type="molecule type" value="Genomic_DNA"/>
</dbReference>
<dbReference type="AlphaFoldDB" id="A0ABD5Y344"/>
<sequence>MGRARAVSGERTDGSGAQRERPIHPERVESVEYGPEERRLSYAEYGDPSGEPVVVLHGTPGSRLLGALFDEDARDRCVRVLAPDRPGFGRSADWSGRRPIDAGAWFEALLADADVSTAPVAAFSGGSADGLALAATRGDLVDRLDLVSGAVPPSIARGTPRLQRTLGRVAVRTPRLLGAALRGQTSIAARGSPSTVVGQYTDEPGEIRASTAELVRRDFVESCTRSRNGAVTELSWVVEGWGFDVRDVDCPVTLWHGDRDANVPVADASRLRDRLSNGQLTRLDADHLTALSASRSRILDRVAPRD</sequence>
<evidence type="ECO:0000259" key="2">
    <source>
        <dbReference type="Pfam" id="PF12697"/>
    </source>
</evidence>
<feature type="domain" description="AB hydrolase-1" evidence="2">
    <location>
        <begin position="53"/>
        <end position="291"/>
    </location>
</feature>
<evidence type="ECO:0000313" key="3">
    <source>
        <dbReference type="EMBL" id="MFC7140180.1"/>
    </source>
</evidence>
<reference evidence="3 4" key="1">
    <citation type="journal article" date="2019" name="Int. J. Syst. Evol. Microbiol.">
        <title>The Global Catalogue of Microorganisms (GCM) 10K type strain sequencing project: providing services to taxonomists for standard genome sequencing and annotation.</title>
        <authorList>
            <consortium name="The Broad Institute Genomics Platform"/>
            <consortium name="The Broad Institute Genome Sequencing Center for Infectious Disease"/>
            <person name="Wu L."/>
            <person name="Ma J."/>
        </authorList>
    </citation>
    <scope>NUCLEOTIDE SEQUENCE [LARGE SCALE GENOMIC DNA]</scope>
    <source>
        <strain evidence="3 4">XZYJT29</strain>
    </source>
</reference>
<name>A0ABD5Y344_9EURY</name>
<keyword evidence="3" id="KW-0378">Hydrolase</keyword>
<dbReference type="Pfam" id="PF12697">
    <property type="entry name" value="Abhydrolase_6"/>
    <property type="match status" value="1"/>
</dbReference>
<comment type="caution">
    <text evidence="3">The sequence shown here is derived from an EMBL/GenBank/DDBJ whole genome shotgun (WGS) entry which is preliminary data.</text>
</comment>
<dbReference type="RefSeq" id="WP_274325747.1">
    <property type="nucleotide sequence ID" value="NZ_CP118158.1"/>
</dbReference>
<evidence type="ECO:0000313" key="4">
    <source>
        <dbReference type="Proteomes" id="UP001596432"/>
    </source>
</evidence>
<dbReference type="Gene3D" id="3.40.50.1820">
    <property type="entry name" value="alpha/beta hydrolase"/>
    <property type="match status" value="1"/>
</dbReference>
<protein>
    <submittedName>
        <fullName evidence="3">Alpha/beta fold hydrolase</fullName>
    </submittedName>
</protein>